<dbReference type="WBParaSite" id="PS1159_v2.g21572.t2">
    <property type="protein sequence ID" value="PS1159_v2.g21572.t2"/>
    <property type="gene ID" value="PS1159_v2.g21572"/>
</dbReference>
<protein>
    <submittedName>
        <fullName evidence="2">Filamin</fullName>
    </submittedName>
</protein>
<evidence type="ECO:0000313" key="1">
    <source>
        <dbReference type="Proteomes" id="UP000887580"/>
    </source>
</evidence>
<organism evidence="1 2">
    <name type="scientific">Panagrolaimus sp. PS1159</name>
    <dbReference type="NCBI Taxonomy" id="55785"/>
    <lineage>
        <taxon>Eukaryota</taxon>
        <taxon>Metazoa</taxon>
        <taxon>Ecdysozoa</taxon>
        <taxon>Nematoda</taxon>
        <taxon>Chromadorea</taxon>
        <taxon>Rhabditida</taxon>
        <taxon>Tylenchina</taxon>
        <taxon>Panagrolaimomorpha</taxon>
        <taxon>Panagrolaimoidea</taxon>
        <taxon>Panagrolaimidae</taxon>
        <taxon>Panagrolaimus</taxon>
    </lineage>
</organism>
<sequence>MSTTTSSSSASHESFRYISQLYVIPAVDAVEAGKGQLEISVNQGRVPNNVQMKGAGRCLVTFIPQHAGVYVIDVTFNGHQIYGCPIRVEVNAKQVGKPVSTAATSAITAGAGGITTKRTGEIRSTSLTQHGIAGTSPPPPPLPPANLSSPPPERTTFSPQPPSHHHHRISSPTYIDTSYSASRSPIQTTTTTTTSRHFESPRSPPLIHQQSPSSVSPKPRLSDAEGLKSPRLLRQTSPQSQTSPRLGYTIAHYGETRPDSRESEERSNTPRKYFGESGGGIQDVVLFKTTYEQRSPVTIRSDKNDSSVDSFSPKSYSTPKHKYFERDVRPDSVTTRQTESRYHQTPEGRNIHQHEELITSRGSSGVTSPVTSVDYRHDSRSDNKPRFEPINTRYSTDFSERYGSPEVRSPQPPPIRSPSPPAHRQEYSHRSPSPPNRNFGTMSSNIYDEIPAHPSSPPPSQRAAQTTATVSRVESLSKSREMERQPLEETERRTADFMRVKDEDDRILDQYGYNKSTYHSEPQQIQPTYQQQQRHYSGSEQEVKLTEPYPSDLDSLTPETRKKLESTGEKQLIKDYPQKNNKYEEEEAIVTRHEEIRVETPESKSSSKPTTPKLSLKFGKGDKNKGDQNGSQKGFDFGKSKFSSKHEVIRRGKDVEVKIESLKLGKEDQLKVFVTPPTKRRPPQEGGEYEKFQQPQQPPEIPHKLKKSGKTYEISFKPTDVGTHKIFAFVNDEAHPQSPFPIRVYDSSQIIIGEIVRESVINDTVEFVVDAGRAGFGNLEMAIKDSDGIIIPSHVSQLESGSAKFLVTFNPTSLGTFTVNVTFNKEVIKGSPFEVKIVENLSNVQGGGVPSDTSTLESTKKKNIKKEKKDAKKEKNGIKKGGSKAPSVEKIPSLSRVGKHAILLLSAPPGSQIEVFVFDASRNELPVQILNDEEGDEEIKQIRFIPEIVGDHEISIKVDDMEVTGSPFICRVHDPTKIKVGEIPNGIINKPVHFVVDAAEAGVGNLEVAVNEGTIASMARALGHHKYEISFVPLENIDHKISIRFNNEAVPGSPFNCRIGSDAQFNIFGTGLERIPVGKPAEFTIQTGDSKAQMPEIEVIDPRGDKVPVTVEKDAKGKGEFTVSYLPKTVGNHNIEVKYQGQTIGSPFTSKAFDAGQARLSLEEEAIVGRPCTFMIDAAKAGAGNMEIIVSVDGRNVPNFVQAESQAKFKVSFTPQEAKEHLISVKFNGFPIPGSPLRCHVSSPSSGRGGGERRELSPMTTAAVNERPKSNEEIRLVGDLAVAQIGKPKGFSIDSPKRNAECNVIVTGPNKKRLSVEIVKVDEGFDVEFLPQVLEPIGSFVNLPEIVNSGEKITFDVNVGKCNKKDDIRVEICGDDGTVIPATIKLDRNIGIAKVTCILPKTGSYFLDIYRNHLPLGERVHFNAAAGELHSSQPSSSEDNTSGVRILYFEKKAFADRQTTFELEIPQSLEKHINLEVLDPDGSTLPITLSRIEDPDGSTLPITLSQIEGHTFSAEWIPTTEGPHIVSVKINNKNIAGTPLTVSVLDLSAVRVIGLKNDAVGVQQRFNIDWSNSGGSNITVSIQHEDGEASKVSLKKIRQGLHVCTFNPKKPGLYLLNIYVDDVLLPECPYECVISNAGAVRARGDALSKAQRGKTARFEVSLGNATRGELDVLITDSLQGPLPVRCYKQQDDSYWVEFTPEQIGTHQIEVTFGEVPVAGSPFKCEVVDTKKVVIKNVDDPFIIRHVAKIAINRRAAGNGPLEIDITDPQGTPLKVEQIRNSVGDDQGFQVPGTPKQIIVEEQGMPTVYGAALDYAVEKDMQASMIFDPKKTNGGIKVDVRNPDGEKIRHSTNKRPDGTSEISFRGTQVGLYKVSIDFNNKPVGGSPFQVNVIDAKKVLINDEEIGKDGLLQLKVGQQNRIDVDTTAAGPGKLRAEVRDSEGELISDIATVDNLGYGKFQVVITPKHSGNLKIYLYWAEQVVPTAYPILAIAKGGESSRPIHGYQEAQTSREIREINTDTLNRIFVRGEGLKRATVKNPAEFIIDGSEVPDSKISSTLIGDKADIPVRLQHLGNNVYKATYIPLQGGDYELHIMVDGKHVRDSPYSVNVLSHSSPAELVVVDQKSLKLGIIGEDVKTIIDTRKAGSGFLSASCVGPSKLAYCELYDHRDGTYLLNLKPTELGKHTLTIKYSEEHVPGSPFAFNVSNPPDPSKVKVYGPGIEHGILHSFKSNFIVETKGAGAGQLTVRVRGPKGAFNVEMQRDKEQDRTIHCKYEPREPGDYQVEVKWHGNHVPGSPFFVMIVDTEEELKRFLAGEAPSQMPATPFIPPGGGPMPGWMGPPPPMGPPGAMMSPMGYPPPPNYPPGRRYGPPGPMGPMPMPIGPPPPQALQPRRRHH</sequence>
<name>A0AC35FX67_9BILA</name>
<proteinExistence type="predicted"/>
<reference evidence="2" key="1">
    <citation type="submission" date="2022-11" db="UniProtKB">
        <authorList>
            <consortium name="WormBaseParasite"/>
        </authorList>
    </citation>
    <scope>IDENTIFICATION</scope>
</reference>
<dbReference type="Proteomes" id="UP000887580">
    <property type="component" value="Unplaced"/>
</dbReference>
<accession>A0AC35FX67</accession>
<evidence type="ECO:0000313" key="2">
    <source>
        <dbReference type="WBParaSite" id="PS1159_v2.g21572.t2"/>
    </source>
</evidence>